<feature type="domain" description="Fatty acyl-CoA reductase C-terminal" evidence="6">
    <location>
        <begin position="571"/>
        <end position="671"/>
    </location>
</feature>
<dbReference type="Gene3D" id="3.40.50.720">
    <property type="entry name" value="NAD(P)-binding Rossmann-like Domain"/>
    <property type="match status" value="1"/>
</dbReference>
<dbReference type="InterPro" id="IPR036047">
    <property type="entry name" value="F-box-like_dom_sf"/>
</dbReference>
<evidence type="ECO:0000259" key="7">
    <source>
        <dbReference type="Pfam" id="PF07993"/>
    </source>
</evidence>
<accession>A0A0E0GXH4</accession>
<evidence type="ECO:0000256" key="4">
    <source>
        <dbReference type="RuleBase" id="RU363097"/>
    </source>
</evidence>
<keyword evidence="9" id="KW-1185">Reference proteome</keyword>
<dbReference type="SUPFAM" id="SSF81383">
    <property type="entry name" value="F-box domain"/>
    <property type="match status" value="1"/>
</dbReference>
<name>A0A0E0GXH4_ORYNI</name>
<evidence type="ECO:0000256" key="2">
    <source>
        <dbReference type="ARBA" id="ARBA00022516"/>
    </source>
</evidence>
<feature type="domain" description="Thioester reductase (TE)" evidence="7">
    <location>
        <begin position="206"/>
        <end position="498"/>
    </location>
</feature>
<dbReference type="InterPro" id="IPR036291">
    <property type="entry name" value="NAD(P)-bd_dom_sf"/>
</dbReference>
<keyword evidence="4" id="KW-0560">Oxidoreductase</keyword>
<dbReference type="CDD" id="cd09071">
    <property type="entry name" value="FAR_C"/>
    <property type="match status" value="1"/>
</dbReference>
<feature type="domain" description="F-box" evidence="5">
    <location>
        <begin position="8"/>
        <end position="49"/>
    </location>
</feature>
<dbReference type="GO" id="GO:0035336">
    <property type="term" value="P:long-chain fatty-acyl-CoA metabolic process"/>
    <property type="evidence" value="ECO:0007669"/>
    <property type="project" value="TreeGrafter"/>
</dbReference>
<dbReference type="InterPro" id="IPR013120">
    <property type="entry name" value="FAR_NAD-bd"/>
</dbReference>
<organism evidence="8">
    <name type="scientific">Oryza nivara</name>
    <name type="common">Indian wild rice</name>
    <name type="synonym">Oryza sativa f. spontanea</name>
    <dbReference type="NCBI Taxonomy" id="4536"/>
    <lineage>
        <taxon>Eukaryota</taxon>
        <taxon>Viridiplantae</taxon>
        <taxon>Streptophyta</taxon>
        <taxon>Embryophyta</taxon>
        <taxon>Tracheophyta</taxon>
        <taxon>Spermatophyta</taxon>
        <taxon>Magnoliopsida</taxon>
        <taxon>Liliopsida</taxon>
        <taxon>Poales</taxon>
        <taxon>Poaceae</taxon>
        <taxon>BOP clade</taxon>
        <taxon>Oryzoideae</taxon>
        <taxon>Oryzeae</taxon>
        <taxon>Oryzinae</taxon>
        <taxon>Oryza</taxon>
    </lineage>
</organism>
<dbReference type="EC" id="1.2.1.84" evidence="4"/>
<comment type="function">
    <text evidence="4">Catalyzes the reduction of fatty acyl-CoA to fatty alcohols.</text>
</comment>
<dbReference type="InterPro" id="IPR001810">
    <property type="entry name" value="F-box_dom"/>
</dbReference>
<dbReference type="HOGENOM" id="CLU_409051_0_0_1"/>
<keyword evidence="2 4" id="KW-0444">Lipid biosynthesis</keyword>
<reference evidence="8" key="2">
    <citation type="submission" date="2018-04" db="EMBL/GenBank/DDBJ databases">
        <title>OnivRS2 (Oryza nivara Reference Sequence Version 2).</title>
        <authorList>
            <person name="Zhang J."/>
            <person name="Kudrna D."/>
            <person name="Lee S."/>
            <person name="Talag J."/>
            <person name="Rajasekar S."/>
            <person name="Welchert J."/>
            <person name="Hsing Y.-I."/>
            <person name="Wing R.A."/>
        </authorList>
    </citation>
    <scope>NUCLEOTIDE SEQUENCE [LARGE SCALE GENOMIC DNA]</scope>
    <source>
        <strain evidence="8">SL10</strain>
    </source>
</reference>
<evidence type="ECO:0000256" key="3">
    <source>
        <dbReference type="ARBA" id="ARBA00023098"/>
    </source>
</evidence>
<dbReference type="Gramene" id="ONIVA04G01520.1">
    <property type="protein sequence ID" value="ONIVA04G01520.1"/>
    <property type="gene ID" value="ONIVA04G01520"/>
</dbReference>
<dbReference type="SUPFAM" id="SSF51735">
    <property type="entry name" value="NAD(P)-binding Rossmann-fold domains"/>
    <property type="match status" value="1"/>
</dbReference>
<evidence type="ECO:0000256" key="1">
    <source>
        <dbReference type="ARBA" id="ARBA00005928"/>
    </source>
</evidence>
<protein>
    <recommendedName>
        <fullName evidence="4">Fatty acyl-CoA reductase</fullName>
        <ecNumber evidence="4">1.2.1.84</ecNumber>
    </recommendedName>
</protein>
<evidence type="ECO:0000259" key="5">
    <source>
        <dbReference type="Pfam" id="PF00646"/>
    </source>
</evidence>
<dbReference type="Pfam" id="PF03015">
    <property type="entry name" value="Sterile"/>
    <property type="match status" value="1"/>
</dbReference>
<dbReference type="OMA" id="FAHCNMR"/>
<dbReference type="eggNOG" id="KOG1221">
    <property type="taxonomic scope" value="Eukaryota"/>
</dbReference>
<dbReference type="GO" id="GO:0102965">
    <property type="term" value="F:alcohol-forming long-chain fatty acyl-CoA reductase activity"/>
    <property type="evidence" value="ECO:0007669"/>
    <property type="project" value="UniProtKB-EC"/>
</dbReference>
<dbReference type="Proteomes" id="UP000006591">
    <property type="component" value="Chromosome 4"/>
</dbReference>
<evidence type="ECO:0000259" key="6">
    <source>
        <dbReference type="Pfam" id="PF03015"/>
    </source>
</evidence>
<dbReference type="InterPro" id="IPR033640">
    <property type="entry name" value="FAR_C"/>
</dbReference>
<dbReference type="PANTHER" id="PTHR11011:SF99">
    <property type="entry name" value="FATTY ACYL-COA REDUCTASE 3"/>
    <property type="match status" value="1"/>
</dbReference>
<dbReference type="CDD" id="cd05236">
    <property type="entry name" value="FAR-N_SDR_e"/>
    <property type="match status" value="1"/>
</dbReference>
<reference evidence="8" key="1">
    <citation type="submission" date="2015-04" db="UniProtKB">
        <authorList>
            <consortium name="EnsemblPlants"/>
        </authorList>
    </citation>
    <scope>IDENTIFICATION</scope>
    <source>
        <strain evidence="8">SL10</strain>
    </source>
</reference>
<dbReference type="EnsemblPlants" id="ONIVA04G01520.1">
    <property type="protein sequence ID" value="ONIVA04G01520.1"/>
    <property type="gene ID" value="ONIVA04G01520"/>
</dbReference>
<dbReference type="PANTHER" id="PTHR11011">
    <property type="entry name" value="MALE STERILITY PROTEIN 2-RELATED"/>
    <property type="match status" value="1"/>
</dbReference>
<dbReference type="Pfam" id="PF00646">
    <property type="entry name" value="F-box"/>
    <property type="match status" value="1"/>
</dbReference>
<evidence type="ECO:0000313" key="8">
    <source>
        <dbReference type="EnsemblPlants" id="ONIVA04G01520.1"/>
    </source>
</evidence>
<comment type="similarity">
    <text evidence="1 4">Belongs to the fatty acyl-CoA reductase family.</text>
</comment>
<dbReference type="GO" id="GO:0080019">
    <property type="term" value="F:alcohol-forming very long-chain fatty acyl-CoA reductase activity"/>
    <property type="evidence" value="ECO:0007669"/>
    <property type="project" value="InterPro"/>
</dbReference>
<dbReference type="InterPro" id="IPR026055">
    <property type="entry name" value="FAR"/>
</dbReference>
<dbReference type="Pfam" id="PF07993">
    <property type="entry name" value="NAD_binding_4"/>
    <property type="match status" value="1"/>
</dbReference>
<dbReference type="STRING" id="4536.A0A0E0GXH4"/>
<keyword evidence="4" id="KW-0521">NADP</keyword>
<comment type="catalytic activity">
    <reaction evidence="4">
        <text>a long-chain fatty acyl-CoA + 2 NADPH + 2 H(+) = a long-chain primary fatty alcohol + 2 NADP(+) + CoA</text>
        <dbReference type="Rhea" id="RHEA:52716"/>
        <dbReference type="ChEBI" id="CHEBI:15378"/>
        <dbReference type="ChEBI" id="CHEBI:57287"/>
        <dbReference type="ChEBI" id="CHEBI:57783"/>
        <dbReference type="ChEBI" id="CHEBI:58349"/>
        <dbReference type="ChEBI" id="CHEBI:77396"/>
        <dbReference type="ChEBI" id="CHEBI:83139"/>
        <dbReference type="EC" id="1.2.1.84"/>
    </reaction>
</comment>
<keyword evidence="3 4" id="KW-0443">Lipid metabolism</keyword>
<evidence type="ECO:0000313" key="9">
    <source>
        <dbReference type="Proteomes" id="UP000006591"/>
    </source>
</evidence>
<dbReference type="GO" id="GO:0010345">
    <property type="term" value="P:suberin biosynthetic process"/>
    <property type="evidence" value="ECO:0007669"/>
    <property type="project" value="TreeGrafter"/>
</dbReference>
<dbReference type="AlphaFoldDB" id="A0A0E0GXH4"/>
<proteinExistence type="inferred from homology"/>
<sequence length="672" mass="76217">MDDVTASLAPELLSEILLRLPPDEPGHLFRAAIVCKEWLRAICDPGFLRRYRAFHGSPPLLGLLHRRQVLQGDPVRHLARTTAVPLFPDPTFRRALDCHHGRALLHASDDGWYLIVWDPVTGEQHRVLEPGIPWLMYTAAVFCAVSGCAHLDCHGGPFRVVFVATDDEDELVKASVYSSETGAWSKPAILDYGYQTWQERLQAITRVLVEKILRVQPDVKKLYLLVRANDVESATRRVQDEVTGKEIFQVLKEKHGDGFESFVEEKVCTLAGDIIYENLGLDSAKLTELSNEIDIIVNGAATTNFYERYDVAFDSNVLGAKNICEFAKKCTKLKMLLHVSTAYVAGEQEGLILEKPFLMGQALREGRHLDIASELNLIKETRREMKASNRCSEKTEKRTMKELGLKRAKHFGWPNTYVFTKAMGEMLLGHLRGDLPVVIIRPSIITSILKEPLPGWMEGIRTIDSVIIGYAKQTLSFFLVDLNLIMDVIPGDMVVNAMMVAMAAHSGEQAQTIYHVTSSLRNPAPYAVLSDAGHRYFFANPPPRAGKNGRLRRMRFFSTVASFRAHMAINYKLPLEILRLVNIALCGMFSRRYDELSRKYKFVMHLVELYAPYTLFKGCFDDINTEKLRITMRKQEDKNGGGYCFDFDPKSIDWDEYFYKVHIPGVVKYLCD</sequence>